<dbReference type="EMBL" id="JAHLQI010000008">
    <property type="protein sequence ID" value="MBU5491381.1"/>
    <property type="molecule type" value="Genomic_DNA"/>
</dbReference>
<comment type="caution">
    <text evidence="3">The sequence shown here is derived from an EMBL/GenBank/DDBJ whole genome shotgun (WGS) entry which is preliminary data.</text>
</comment>
<keyword evidence="1" id="KW-0677">Repeat</keyword>
<feature type="domain" description="SLH" evidence="2">
    <location>
        <begin position="140"/>
        <end position="197"/>
    </location>
</feature>
<dbReference type="InterPro" id="IPR051465">
    <property type="entry name" value="Cell_Envelope_Struct_Comp"/>
</dbReference>
<dbReference type="RefSeq" id="WP_216471096.1">
    <property type="nucleotide sequence ID" value="NZ_JAHLQI010000008.1"/>
</dbReference>
<evidence type="ECO:0000313" key="3">
    <source>
        <dbReference type="EMBL" id="MBU5491381.1"/>
    </source>
</evidence>
<dbReference type="PROSITE" id="PS51272">
    <property type="entry name" value="SLH"/>
    <property type="match status" value="3"/>
</dbReference>
<evidence type="ECO:0000259" key="2">
    <source>
        <dbReference type="PROSITE" id="PS51272"/>
    </source>
</evidence>
<proteinExistence type="predicted"/>
<keyword evidence="4" id="KW-1185">Reference proteome</keyword>
<reference evidence="3 4" key="1">
    <citation type="submission" date="2021-06" db="EMBL/GenBank/DDBJ databases">
        <authorList>
            <person name="Sun Q."/>
            <person name="Li D."/>
        </authorList>
    </citation>
    <scope>NUCLEOTIDE SEQUENCE [LARGE SCALE GENOMIC DNA]</scope>
    <source>
        <strain evidence="3 4">MSJd-7</strain>
    </source>
</reference>
<evidence type="ECO:0000256" key="1">
    <source>
        <dbReference type="ARBA" id="ARBA00022737"/>
    </source>
</evidence>
<dbReference type="InterPro" id="IPR001119">
    <property type="entry name" value="SLH_dom"/>
</dbReference>
<feature type="domain" description="SLH" evidence="2">
    <location>
        <begin position="76"/>
        <end position="139"/>
    </location>
</feature>
<protein>
    <submittedName>
        <fullName evidence="3">S-layer homology domain-containing protein</fullName>
    </submittedName>
</protein>
<name>A0ABS6EW93_9FIRM</name>
<dbReference type="PANTHER" id="PTHR43308">
    <property type="entry name" value="OUTER MEMBRANE PROTEIN ALPHA-RELATED"/>
    <property type="match status" value="1"/>
</dbReference>
<sequence>MNSIWPSGKTETTKPVTEVFTDVDADQWYVLYVQYVYDNDLMVGLSDTLFGPNMPLSRAMLAQILYNQAGQPAVSGKDAFTDVAKDAWYYDAVQWASQQGIVSGIGHGKFDPESNITREQFAMILYKHAGAPKVRGSLAFSDKNQVSGWAADAVLWANQNHIINGRKSGNTNLLCPKDSATRAECATMLKQYFEKTK</sequence>
<feature type="domain" description="SLH" evidence="2">
    <location>
        <begin position="16"/>
        <end position="75"/>
    </location>
</feature>
<dbReference type="Pfam" id="PF00395">
    <property type="entry name" value="SLH"/>
    <property type="match status" value="3"/>
</dbReference>
<accession>A0ABS6EW93</accession>
<gene>
    <name evidence="3" type="ORF">KQI75_12295</name>
</gene>
<organism evidence="3 4">
    <name type="scientific">Butyricicoccus intestinisimiae</name>
    <dbReference type="NCBI Taxonomy" id="2841509"/>
    <lineage>
        <taxon>Bacteria</taxon>
        <taxon>Bacillati</taxon>
        <taxon>Bacillota</taxon>
        <taxon>Clostridia</taxon>
        <taxon>Eubacteriales</taxon>
        <taxon>Butyricicoccaceae</taxon>
        <taxon>Butyricicoccus</taxon>
    </lineage>
</organism>
<dbReference type="Proteomes" id="UP000783588">
    <property type="component" value="Unassembled WGS sequence"/>
</dbReference>
<evidence type="ECO:0000313" key="4">
    <source>
        <dbReference type="Proteomes" id="UP000783588"/>
    </source>
</evidence>